<evidence type="ECO:0000313" key="3">
    <source>
        <dbReference type="Proteomes" id="UP000189137"/>
    </source>
</evidence>
<accession>A0A9X8WPI7</accession>
<proteinExistence type="predicted"/>
<dbReference type="EMBL" id="FUPS01000002">
    <property type="protein sequence ID" value="SJR97014.1"/>
    <property type="molecule type" value="Genomic_DNA"/>
</dbReference>
<dbReference type="AlphaFoldDB" id="A0A9X8WPI7"/>
<reference evidence="1" key="3">
    <citation type="submission" date="2021-06" db="EMBL/GenBank/DDBJ databases">
        <authorList>
            <consortium name="NCBI Pathogen Detection Project"/>
        </authorList>
    </citation>
    <scope>NUCLEOTIDE SEQUENCE</scope>
    <source>
        <strain evidence="1">HN1000</strain>
    </source>
</reference>
<organism evidence="2 3">
    <name type="scientific">Clostridioides difficile</name>
    <name type="common">Peptoclostridium difficile</name>
    <dbReference type="NCBI Taxonomy" id="1496"/>
    <lineage>
        <taxon>Bacteria</taxon>
        <taxon>Bacillati</taxon>
        <taxon>Bacillota</taxon>
        <taxon>Clostridia</taxon>
        <taxon>Peptostreptococcales</taxon>
        <taxon>Peptostreptococcaceae</taxon>
        <taxon>Clostridioides</taxon>
    </lineage>
</organism>
<protein>
    <submittedName>
        <fullName evidence="1">DUF998 domain-containing protein</fullName>
    </submittedName>
    <submittedName>
        <fullName evidence="2">Protein of uncharacterized function (DUF998)</fullName>
    </submittedName>
</protein>
<evidence type="ECO:0000313" key="2">
    <source>
        <dbReference type="EMBL" id="SJR97014.1"/>
    </source>
</evidence>
<comment type="caution">
    <text evidence="2">The sequence shown here is derived from an EMBL/GenBank/DDBJ whole genome shotgun (WGS) entry which is preliminary data.</text>
</comment>
<evidence type="ECO:0000313" key="1">
    <source>
        <dbReference type="EMBL" id="HBH1541836.1"/>
    </source>
</evidence>
<dbReference type="Pfam" id="PF06197">
    <property type="entry name" value="DUF998"/>
    <property type="match status" value="1"/>
</dbReference>
<dbReference type="Proteomes" id="UP000878956">
    <property type="component" value="Unassembled WGS sequence"/>
</dbReference>
<dbReference type="EMBL" id="DAEPXK010000010">
    <property type="protein sequence ID" value="HBH1541836.1"/>
    <property type="molecule type" value="Genomic_DNA"/>
</dbReference>
<dbReference type="InterPro" id="IPR036259">
    <property type="entry name" value="MFS_trans_sf"/>
</dbReference>
<gene>
    <name evidence="1" type="ORF">KRM00_001312</name>
    <name evidence="2" type="ORF">SAMEA3375112_00892</name>
</gene>
<sequence>MKILWIIIIMADNLLPLLLARFYPNYKHKEMALSVLGSRQSPVKWIYNVWCIISGVVFCIAPYALYQENDSGWAIAIWMLLAIYGIGCEIISGVCPLNENRQDEDIITKIHGGTSAIGFMALLVVPLLFAILQFQTTKVVLGAISLVCFTIAFIFFCFFIMGEKEKFANTVLRYGGLWQRLVLISCYIPLFVWSVSNQ</sequence>
<reference evidence="2 3" key="1">
    <citation type="submission" date="2017-02" db="EMBL/GenBank/DDBJ databases">
        <authorList>
            <consortium name="Pathogen Informatics"/>
        </authorList>
    </citation>
    <scope>NUCLEOTIDE SEQUENCE [LARGE SCALE GENOMIC DNA]</scope>
    <source>
        <strain evidence="2 3">VRECD0157</strain>
    </source>
</reference>
<reference evidence="1" key="2">
    <citation type="journal article" date="2018" name="Genome Biol.">
        <title>SKESA: strategic k-mer extension for scrupulous assemblies.</title>
        <authorList>
            <person name="Souvorov A."/>
            <person name="Agarwala R."/>
            <person name="Lipman D.J."/>
        </authorList>
    </citation>
    <scope>NUCLEOTIDE SEQUENCE</scope>
    <source>
        <strain evidence="1">HN1000</strain>
    </source>
</reference>
<dbReference type="InterPro" id="IPR009339">
    <property type="entry name" value="DUF998"/>
</dbReference>
<dbReference type="Proteomes" id="UP000189137">
    <property type="component" value="Unassembled WGS sequence"/>
</dbReference>
<dbReference type="RefSeq" id="WP_006354943.1">
    <property type="nucleotide sequence ID" value="NZ_AP031492.1"/>
</dbReference>
<dbReference type="SUPFAM" id="SSF103473">
    <property type="entry name" value="MFS general substrate transporter"/>
    <property type="match status" value="1"/>
</dbReference>
<name>A0A9X8WPI7_CLODI</name>